<protein>
    <submittedName>
        <fullName evidence="1">Uncharacterized protein</fullName>
    </submittedName>
</protein>
<name>A0A0E9W860_ANGAN</name>
<organism evidence="1">
    <name type="scientific">Anguilla anguilla</name>
    <name type="common">European freshwater eel</name>
    <name type="synonym">Muraena anguilla</name>
    <dbReference type="NCBI Taxonomy" id="7936"/>
    <lineage>
        <taxon>Eukaryota</taxon>
        <taxon>Metazoa</taxon>
        <taxon>Chordata</taxon>
        <taxon>Craniata</taxon>
        <taxon>Vertebrata</taxon>
        <taxon>Euteleostomi</taxon>
        <taxon>Actinopterygii</taxon>
        <taxon>Neopterygii</taxon>
        <taxon>Teleostei</taxon>
        <taxon>Anguilliformes</taxon>
        <taxon>Anguillidae</taxon>
        <taxon>Anguilla</taxon>
    </lineage>
</organism>
<reference evidence="1" key="1">
    <citation type="submission" date="2014-11" db="EMBL/GenBank/DDBJ databases">
        <authorList>
            <person name="Amaro Gonzalez C."/>
        </authorList>
    </citation>
    <scope>NUCLEOTIDE SEQUENCE</scope>
</reference>
<dbReference type="EMBL" id="GBXM01022086">
    <property type="protein sequence ID" value="JAH86491.1"/>
    <property type="molecule type" value="Transcribed_RNA"/>
</dbReference>
<reference evidence="1" key="2">
    <citation type="journal article" date="2015" name="Fish Shellfish Immunol.">
        <title>Early steps in the European eel (Anguilla anguilla)-Vibrio vulnificus interaction in the gills: Role of the RtxA13 toxin.</title>
        <authorList>
            <person name="Callol A."/>
            <person name="Pajuelo D."/>
            <person name="Ebbesson L."/>
            <person name="Teles M."/>
            <person name="MacKenzie S."/>
            <person name="Amaro C."/>
        </authorList>
    </citation>
    <scope>NUCLEOTIDE SEQUENCE</scope>
</reference>
<evidence type="ECO:0000313" key="1">
    <source>
        <dbReference type="EMBL" id="JAH86491.1"/>
    </source>
</evidence>
<proteinExistence type="predicted"/>
<sequence>MELMVHREISVQSITDTSIELTGYDHIIHPSIRPLSVPAYPEQGAGAYPSVHWARGRNTPWTGRQSIAGHTHHSLTHSYLWAI</sequence>
<dbReference type="AlphaFoldDB" id="A0A0E9W860"/>
<accession>A0A0E9W860</accession>